<proteinExistence type="predicted"/>
<dbReference type="Pfam" id="PF02567">
    <property type="entry name" value="PhzC-PhzF"/>
    <property type="match status" value="1"/>
</dbReference>
<dbReference type="Proteomes" id="UP000471120">
    <property type="component" value="Unassembled WGS sequence"/>
</dbReference>
<comment type="caution">
    <text evidence="2">The sequence shown here is derived from an EMBL/GenBank/DDBJ whole genome shotgun (WGS) entry which is preliminary data.</text>
</comment>
<dbReference type="PIRSF" id="PIRSF016184">
    <property type="entry name" value="PhzC_PhzF"/>
    <property type="match status" value="1"/>
</dbReference>
<dbReference type="Gene3D" id="3.10.310.10">
    <property type="entry name" value="Diaminopimelate Epimerase, Chain A, domain 1"/>
    <property type="match status" value="2"/>
</dbReference>
<dbReference type="RefSeq" id="WP_010838732.1">
    <property type="nucleotide sequence ID" value="NZ_QRCM01000001.1"/>
</dbReference>
<protein>
    <submittedName>
        <fullName evidence="2">PhzF family phenazine biosynthesis protein</fullName>
    </submittedName>
</protein>
<evidence type="ECO:0000313" key="2">
    <source>
        <dbReference type="EMBL" id="TXG90868.1"/>
    </source>
</evidence>
<dbReference type="NCBIfam" id="TIGR00654">
    <property type="entry name" value="PhzF_family"/>
    <property type="match status" value="1"/>
</dbReference>
<dbReference type="SUPFAM" id="SSF54506">
    <property type="entry name" value="Diaminopimelate epimerase-like"/>
    <property type="match status" value="1"/>
</dbReference>
<organism evidence="2 3">
    <name type="scientific">Rhodococcus rhodnii</name>
    <dbReference type="NCBI Taxonomy" id="38312"/>
    <lineage>
        <taxon>Bacteria</taxon>
        <taxon>Bacillati</taxon>
        <taxon>Actinomycetota</taxon>
        <taxon>Actinomycetes</taxon>
        <taxon>Mycobacteriales</taxon>
        <taxon>Nocardiaceae</taxon>
        <taxon>Rhodococcus</taxon>
    </lineage>
</organism>
<evidence type="ECO:0000256" key="1">
    <source>
        <dbReference type="PIRSR" id="PIRSR016184-1"/>
    </source>
</evidence>
<dbReference type="PANTHER" id="PTHR13774:SF32">
    <property type="entry name" value="ANTISENSE-ENHANCING SEQUENCE 1"/>
    <property type="match status" value="1"/>
</dbReference>
<sequence length="284" mass="29649">MSAVREYPFSQVDVFGAWGLPGNPVAVVHDADDLTTEQMLRFASWTNLSETTFLCRPTDPAADYRVRIFTPAVELPFAGHPTLGSAHAWLRRGGTPAAPGVVAQECGVGVVPVRTADTDLAFAAPPLRRYEDVDDATRERVLAALAVDPGRVRAMRWIDNGPGWLGVLLDSADTVLGLRPVAGALAGLAVTVAGQHPGNDPAHVEIRAFIPDAGVLEDPVTGSANAGFARWLTDSGVVDGAYTARQGTALGRGGRITVTPDAGELWIGGTTVTVVDGTVGLPLG</sequence>
<name>A0A6P2CIS7_9NOCA</name>
<dbReference type="GO" id="GO:0005737">
    <property type="term" value="C:cytoplasm"/>
    <property type="evidence" value="ECO:0007669"/>
    <property type="project" value="TreeGrafter"/>
</dbReference>
<feature type="active site" evidence="1">
    <location>
        <position position="50"/>
    </location>
</feature>
<accession>A0A6P2CIS7</accession>
<evidence type="ECO:0000313" key="3">
    <source>
        <dbReference type="Proteomes" id="UP000471120"/>
    </source>
</evidence>
<dbReference type="AlphaFoldDB" id="A0A6P2CIS7"/>
<dbReference type="EMBL" id="QRCM01000001">
    <property type="protein sequence ID" value="TXG90868.1"/>
    <property type="molecule type" value="Genomic_DNA"/>
</dbReference>
<dbReference type="GO" id="GO:0016853">
    <property type="term" value="F:isomerase activity"/>
    <property type="evidence" value="ECO:0007669"/>
    <property type="project" value="TreeGrafter"/>
</dbReference>
<gene>
    <name evidence="2" type="ORF">DW322_12320</name>
</gene>
<reference evidence="2 3" key="1">
    <citation type="submission" date="2018-07" db="EMBL/GenBank/DDBJ databases">
        <title>Genome sequence of Rhodococcus rhodnii ATCC 35071 from Rhodnius prolixus.</title>
        <authorList>
            <person name="Patel V."/>
            <person name="Vogel K.J."/>
        </authorList>
    </citation>
    <scope>NUCLEOTIDE SEQUENCE [LARGE SCALE GENOMIC DNA]</scope>
    <source>
        <strain evidence="2 3">ATCC 35071</strain>
    </source>
</reference>
<dbReference type="PANTHER" id="PTHR13774">
    <property type="entry name" value="PHENAZINE BIOSYNTHESIS PROTEIN"/>
    <property type="match status" value="1"/>
</dbReference>
<dbReference type="InterPro" id="IPR003719">
    <property type="entry name" value="Phenazine_PhzF-like"/>
</dbReference>